<dbReference type="Gene3D" id="3.10.450.50">
    <property type="match status" value="1"/>
</dbReference>
<dbReference type="SUPFAM" id="SSF54427">
    <property type="entry name" value="NTF2-like"/>
    <property type="match status" value="1"/>
</dbReference>
<dbReference type="Pfam" id="PF12680">
    <property type="entry name" value="SnoaL_2"/>
    <property type="match status" value="1"/>
</dbReference>
<dbReference type="AlphaFoldDB" id="A0A2S1QU02"/>
<evidence type="ECO:0000259" key="1">
    <source>
        <dbReference type="Pfam" id="PF12680"/>
    </source>
</evidence>
<dbReference type="OrthoDB" id="8684708at2"/>
<dbReference type="InterPro" id="IPR032710">
    <property type="entry name" value="NTF2-like_dom_sf"/>
</dbReference>
<evidence type="ECO:0000313" key="3">
    <source>
        <dbReference type="Proteomes" id="UP000244929"/>
    </source>
</evidence>
<evidence type="ECO:0000313" key="2">
    <source>
        <dbReference type="EMBL" id="AWH83887.1"/>
    </source>
</evidence>
<accession>A0A2S1QU02</accession>
<gene>
    <name evidence="2" type="ORF">HYN59_01585</name>
</gene>
<dbReference type="Proteomes" id="UP000244929">
    <property type="component" value="Chromosome"/>
</dbReference>
<protein>
    <recommendedName>
        <fullName evidence="1">SnoaL-like domain-containing protein</fullName>
    </recommendedName>
</protein>
<feature type="domain" description="SnoaL-like" evidence="1">
    <location>
        <begin position="27"/>
        <end position="118"/>
    </location>
</feature>
<dbReference type="InterPro" id="IPR037401">
    <property type="entry name" value="SnoaL-like"/>
</dbReference>
<proteinExistence type="predicted"/>
<organism evidence="2 3">
    <name type="scientific">Flavobacterium album</name>
    <dbReference type="NCBI Taxonomy" id="2175091"/>
    <lineage>
        <taxon>Bacteria</taxon>
        <taxon>Pseudomonadati</taxon>
        <taxon>Bacteroidota</taxon>
        <taxon>Flavobacteriia</taxon>
        <taxon>Flavobacteriales</taxon>
        <taxon>Flavobacteriaceae</taxon>
        <taxon>Flavobacterium</taxon>
    </lineage>
</organism>
<sequence>MAEPFRQYNLKSSIMKDQTKLPATISELVAAQNNYNSTAFAALFTDDAVVHDEGKQHTGIPAIRRWNEAANEKYRTKLETVHFSGDEHEGVLQVLVSGNFDGSPIRLHYNFTFEDSKIKTLKIS</sequence>
<reference evidence="2 3" key="1">
    <citation type="submission" date="2018-04" db="EMBL/GenBank/DDBJ databases">
        <title>Genome sequencing of Flavobacterium sp. HYN0059.</title>
        <authorList>
            <person name="Yi H."/>
            <person name="Baek C."/>
        </authorList>
    </citation>
    <scope>NUCLEOTIDE SEQUENCE [LARGE SCALE GENOMIC DNA]</scope>
    <source>
        <strain evidence="2 3">HYN0059</strain>
    </source>
</reference>
<keyword evidence="3" id="KW-1185">Reference proteome</keyword>
<name>A0A2S1QU02_9FLAO</name>
<dbReference type="EMBL" id="CP029186">
    <property type="protein sequence ID" value="AWH83887.1"/>
    <property type="molecule type" value="Genomic_DNA"/>
</dbReference>
<dbReference type="KEGG" id="falb:HYN59_01585"/>